<reference evidence="8" key="1">
    <citation type="submission" date="2006-03" db="EMBL/GenBank/DDBJ databases">
        <title>Complete genome sequence of Gemmatimonas aurantiaca T-27 that represents a novel phylum Gemmatimonadetes.</title>
        <authorList>
            <person name="Takasaki K."/>
            <person name="Ichikawa N."/>
            <person name="Miura H."/>
            <person name="Matsushita S."/>
            <person name="Watanabe Y."/>
            <person name="Oguchi A."/>
            <person name="Ankai A."/>
            <person name="Yashiro I."/>
            <person name="Takahashi M."/>
            <person name="Terui Y."/>
            <person name="Fukui S."/>
            <person name="Yokoyama H."/>
            <person name="Tanikawa S."/>
            <person name="Hanada S."/>
            <person name="Kamagata Y."/>
            <person name="Fujita N."/>
        </authorList>
    </citation>
    <scope>NUCLEOTIDE SEQUENCE [LARGE SCALE GENOMIC DNA]</scope>
    <source>
        <strain evidence="8">T-27 / DSM 14586 / JCM 11422 / NBRC 100505</strain>
    </source>
</reference>
<evidence type="ECO:0000256" key="5">
    <source>
        <dbReference type="SAM" id="SignalP"/>
    </source>
</evidence>
<dbReference type="STRING" id="379066.GAU_1785"/>
<evidence type="ECO:0000256" key="2">
    <source>
        <dbReference type="ARBA" id="ARBA00022692"/>
    </source>
</evidence>
<keyword evidence="2" id="KW-0812">Transmembrane</keyword>
<dbReference type="SUPFAM" id="SSF74653">
    <property type="entry name" value="TolA/TonB C-terminal domain"/>
    <property type="match status" value="1"/>
</dbReference>
<dbReference type="AlphaFoldDB" id="C1A402"/>
<dbReference type="Gene3D" id="3.30.1150.10">
    <property type="match status" value="1"/>
</dbReference>
<dbReference type="HOGENOM" id="CLU_1893182_0_0_0"/>
<keyword evidence="5" id="KW-0732">Signal</keyword>
<dbReference type="PROSITE" id="PS52015">
    <property type="entry name" value="TONB_CTD"/>
    <property type="match status" value="1"/>
</dbReference>
<evidence type="ECO:0000256" key="3">
    <source>
        <dbReference type="ARBA" id="ARBA00022989"/>
    </source>
</evidence>
<dbReference type="RefSeq" id="WP_012683274.1">
    <property type="nucleotide sequence ID" value="NC_012489.1"/>
</dbReference>
<accession>C1A402</accession>
<dbReference type="KEGG" id="gau:GAU_1785"/>
<dbReference type="Pfam" id="PF03544">
    <property type="entry name" value="TonB_C"/>
    <property type="match status" value="1"/>
</dbReference>
<keyword evidence="4" id="KW-0472">Membrane</keyword>
<evidence type="ECO:0000259" key="6">
    <source>
        <dbReference type="PROSITE" id="PS52015"/>
    </source>
</evidence>
<organism evidence="7 8">
    <name type="scientific">Gemmatimonas aurantiaca (strain DSM 14586 / JCM 11422 / NBRC 100505 / T-27)</name>
    <dbReference type="NCBI Taxonomy" id="379066"/>
    <lineage>
        <taxon>Bacteria</taxon>
        <taxon>Pseudomonadati</taxon>
        <taxon>Gemmatimonadota</taxon>
        <taxon>Gemmatimonadia</taxon>
        <taxon>Gemmatimonadales</taxon>
        <taxon>Gemmatimonadaceae</taxon>
        <taxon>Gemmatimonas</taxon>
    </lineage>
</organism>
<feature type="signal peptide" evidence="5">
    <location>
        <begin position="1"/>
        <end position="27"/>
    </location>
</feature>
<dbReference type="eggNOG" id="COG0810">
    <property type="taxonomic scope" value="Bacteria"/>
</dbReference>
<evidence type="ECO:0000256" key="4">
    <source>
        <dbReference type="ARBA" id="ARBA00023136"/>
    </source>
</evidence>
<proteinExistence type="predicted"/>
<dbReference type="GO" id="GO:0055085">
    <property type="term" value="P:transmembrane transport"/>
    <property type="evidence" value="ECO:0007669"/>
    <property type="project" value="InterPro"/>
</dbReference>
<dbReference type="Proteomes" id="UP000002209">
    <property type="component" value="Chromosome"/>
</dbReference>
<keyword evidence="3" id="KW-1133">Transmembrane helix</keyword>
<gene>
    <name evidence="7" type="ordered locus">GAU_1785</name>
</gene>
<dbReference type="InterPro" id="IPR006260">
    <property type="entry name" value="TonB/TolA_C"/>
</dbReference>
<evidence type="ECO:0000313" key="7">
    <source>
        <dbReference type="EMBL" id="BAH38827.1"/>
    </source>
</evidence>
<keyword evidence="8" id="KW-1185">Reference proteome</keyword>
<evidence type="ECO:0000256" key="1">
    <source>
        <dbReference type="ARBA" id="ARBA00004167"/>
    </source>
</evidence>
<dbReference type="GO" id="GO:0016020">
    <property type="term" value="C:membrane"/>
    <property type="evidence" value="ECO:0007669"/>
    <property type="project" value="UniProtKB-SubCell"/>
</dbReference>
<dbReference type="EMBL" id="AP009153">
    <property type="protein sequence ID" value="BAH38827.1"/>
    <property type="molecule type" value="Genomic_DNA"/>
</dbReference>
<name>C1A402_GEMAT</name>
<dbReference type="InterPro" id="IPR037682">
    <property type="entry name" value="TonB_C"/>
</dbReference>
<evidence type="ECO:0000313" key="8">
    <source>
        <dbReference type="Proteomes" id="UP000002209"/>
    </source>
</evidence>
<comment type="subcellular location">
    <subcellularLocation>
        <location evidence="1">Membrane</location>
        <topology evidence="1">Single-pass membrane protein</topology>
    </subcellularLocation>
</comment>
<sequence length="134" mass="13894">MSTFRLALFPAIAAVLLAGPLAGTAAAQDDKVYPISEVTNPPKLASSTNAARLIQESYPADLKSRGVGGMVELQFVVDSKGKVDPTSVEVVDATQTALGEAAKKVVAKLDFNPGKVNGAAVKTKVVLPIIYKAN</sequence>
<dbReference type="NCBIfam" id="TIGR01352">
    <property type="entry name" value="tonB_Cterm"/>
    <property type="match status" value="1"/>
</dbReference>
<feature type="chain" id="PRO_5002906301" description="TonB C-terminal domain-containing protein" evidence="5">
    <location>
        <begin position="28"/>
        <end position="134"/>
    </location>
</feature>
<protein>
    <recommendedName>
        <fullName evidence="6">TonB C-terminal domain-containing protein</fullName>
    </recommendedName>
</protein>
<feature type="domain" description="TonB C-terminal" evidence="6">
    <location>
        <begin position="43"/>
        <end position="134"/>
    </location>
</feature>
<dbReference type="OrthoDB" id="9814002at2"/>